<evidence type="ECO:0000259" key="7">
    <source>
        <dbReference type="Pfam" id="PF00148"/>
    </source>
</evidence>
<evidence type="ECO:0000256" key="6">
    <source>
        <dbReference type="RuleBase" id="RU004021"/>
    </source>
</evidence>
<evidence type="ECO:0000256" key="3">
    <source>
        <dbReference type="ARBA" id="ARBA00011002"/>
    </source>
</evidence>
<dbReference type="GO" id="GO:0016163">
    <property type="term" value="F:nitrogenase activity"/>
    <property type="evidence" value="ECO:0007669"/>
    <property type="project" value="InterPro"/>
</dbReference>
<evidence type="ECO:0000256" key="4">
    <source>
        <dbReference type="ARBA" id="ARBA00013282"/>
    </source>
</evidence>
<evidence type="ECO:0000313" key="8">
    <source>
        <dbReference type="EMBL" id="PYD68969.1"/>
    </source>
</evidence>
<protein>
    <recommendedName>
        <fullName evidence="4">Nitrogenase iron-molybdenum cofactor biosynthesis protein NifN</fullName>
    </recommendedName>
</protein>
<dbReference type="CDD" id="cd01966">
    <property type="entry name" value="Nitrogenase_NifN_1"/>
    <property type="match status" value="1"/>
</dbReference>
<proteinExistence type="inferred from homology"/>
<dbReference type="InterPro" id="IPR050152">
    <property type="entry name" value="ChlB/BchB/BchZ"/>
</dbReference>
<dbReference type="Proteomes" id="UP000247371">
    <property type="component" value="Unassembled WGS sequence"/>
</dbReference>
<dbReference type="Gene3D" id="6.10.250.1090">
    <property type="match status" value="1"/>
</dbReference>
<dbReference type="PANTHER" id="PTHR33712:SF7">
    <property type="entry name" value="LIGHT-INDEPENDENT PROTOCHLOROPHYLLIDE REDUCTASE SUBUNIT B"/>
    <property type="match status" value="1"/>
</dbReference>
<gene>
    <name evidence="8" type="ORF">CFR76_12325</name>
</gene>
<dbReference type="EMBL" id="NKUB01000017">
    <property type="protein sequence ID" value="PYD68969.1"/>
    <property type="molecule type" value="Genomic_DNA"/>
</dbReference>
<name>A0A2V4S1J4_9PROT</name>
<comment type="caution">
    <text evidence="8">The sequence shown here is derived from an EMBL/GenBank/DDBJ whole genome shotgun (WGS) entry which is preliminary data.</text>
</comment>
<evidence type="ECO:0000256" key="1">
    <source>
        <dbReference type="ARBA" id="ARBA00003171"/>
    </source>
</evidence>
<dbReference type="InterPro" id="IPR000510">
    <property type="entry name" value="Nase/OxRdtase_comp1"/>
</dbReference>
<accession>A0A2V4S1J4</accession>
<evidence type="ECO:0000256" key="5">
    <source>
        <dbReference type="ARBA" id="ARBA00023231"/>
    </source>
</evidence>
<reference evidence="8 9" key="1">
    <citation type="submission" date="2017-07" db="EMBL/GenBank/DDBJ databases">
        <title>A draft genome sequence of Komagataeibacter swingsii LMG 22125.</title>
        <authorList>
            <person name="Skraban J."/>
            <person name="Cleenwerck I."/>
            <person name="Vandamme P."/>
            <person name="Trcek J."/>
        </authorList>
    </citation>
    <scope>NUCLEOTIDE SEQUENCE [LARGE SCALE GENOMIC DNA]</scope>
    <source>
        <strain evidence="8 9">LMG 22125</strain>
    </source>
</reference>
<keyword evidence="9" id="KW-1185">Reference proteome</keyword>
<dbReference type="PROSITE" id="PS00699">
    <property type="entry name" value="NITROGENASE_1_1"/>
    <property type="match status" value="1"/>
</dbReference>
<dbReference type="AlphaFoldDB" id="A0A2V4S1J4"/>
<dbReference type="Pfam" id="PF00148">
    <property type="entry name" value="Oxidored_nitro"/>
    <property type="match status" value="1"/>
</dbReference>
<comment type="pathway">
    <text evidence="2">Cofactor biosynthesis; Fe-Mo cofactor biosynthesis.</text>
</comment>
<sequence length="465" mass="49622">MAEIIKSRKAVSVNPLKSSTPLGAALAYLGMEGAVPLFHGSQGCTSFALVLSVRHYKEAIPLQTTAMDEVATILGAAANMEEALLNLQRRMAPRFIGIASTALVETRGEDYAGDLKLILARQAALADTTVVFASTPDYTGALEDGWAAAVSAIIESVVAPWSPAMTSFQQVNVLPGVGQTPADIEILRDLIESFGLYPVVLPDLSGSLDGHISEEWCPTTQGGARLEEVSQMARAVHTIAIGEHMRRPADLLGSLTGVPVTVFPTLTGLGANDRLLSLLSHLSGKAVPARYRRQRSQLLDAMLDGHFHFGGKRIAIAADPDMLFSLSRFFNAMGAEIVVAVASTANAPHLDSIPARRVIIGDLADMEDAVRAAGGADLLVTHSHGRQSAERLGIPLLRVGFPIFDRLGTAHMQTIGYRGTRDLIFRVANLFMGQMHDHAPGDFATAWPVPSSEEIVHDSASFADH</sequence>
<keyword evidence="5 6" id="KW-0535">Nitrogen fixation</keyword>
<dbReference type="PANTHER" id="PTHR33712">
    <property type="entry name" value="LIGHT-INDEPENDENT PROTOCHLOROPHYLLIDE REDUCTASE SUBUNIT B"/>
    <property type="match status" value="1"/>
</dbReference>
<dbReference type="SUPFAM" id="SSF53807">
    <property type="entry name" value="Helical backbone' metal receptor"/>
    <property type="match status" value="1"/>
</dbReference>
<organism evidence="8 9">
    <name type="scientific">Komagataeibacter swingsii</name>
    <dbReference type="NCBI Taxonomy" id="215220"/>
    <lineage>
        <taxon>Bacteria</taxon>
        <taxon>Pseudomonadati</taxon>
        <taxon>Pseudomonadota</taxon>
        <taxon>Alphaproteobacteria</taxon>
        <taxon>Acetobacterales</taxon>
        <taxon>Acetobacteraceae</taxon>
        <taxon>Komagataeibacter</taxon>
    </lineage>
</organism>
<comment type="function">
    <text evidence="1">This protein may play a role in the biosynthesis of the prosthetic group of nitrogenase (FeMo cofactor).</text>
</comment>
<dbReference type="InterPro" id="IPR005975">
    <property type="entry name" value="Nase_Mo-Fe_CF"/>
</dbReference>
<feature type="domain" description="Nitrogenase/oxidoreductase component 1" evidence="7">
    <location>
        <begin position="20"/>
        <end position="431"/>
    </location>
</feature>
<dbReference type="Gene3D" id="3.40.50.1980">
    <property type="entry name" value="Nitrogenase molybdenum iron protein domain"/>
    <property type="match status" value="3"/>
</dbReference>
<comment type="similarity">
    <text evidence="3 6">Belongs to the NifD/NifK/NifE/NifN family.</text>
</comment>
<dbReference type="InterPro" id="IPR000318">
    <property type="entry name" value="Nase_comp1_CS"/>
</dbReference>
<evidence type="ECO:0000313" key="9">
    <source>
        <dbReference type="Proteomes" id="UP000247371"/>
    </source>
</evidence>
<evidence type="ECO:0000256" key="2">
    <source>
        <dbReference type="ARBA" id="ARBA00005155"/>
    </source>
</evidence>
<dbReference type="GO" id="GO:0065003">
    <property type="term" value="P:protein-containing complex assembly"/>
    <property type="evidence" value="ECO:0007669"/>
    <property type="project" value="InterPro"/>
</dbReference>
<dbReference type="NCBIfam" id="TIGR01285">
    <property type="entry name" value="nifN"/>
    <property type="match status" value="1"/>
</dbReference>
<dbReference type="UniPathway" id="UPA00782"/>